<dbReference type="InterPro" id="IPR021994">
    <property type="entry name" value="DUF3592"/>
</dbReference>
<feature type="transmembrane region" description="Helical" evidence="1">
    <location>
        <begin position="167"/>
        <end position="188"/>
    </location>
</feature>
<accession>A0A1H9E2T0</accession>
<protein>
    <recommendedName>
        <fullName evidence="2">DUF3592 domain-containing protein</fullName>
    </recommendedName>
</protein>
<sequence length="243" mass="28647">MIYLIFMMAYFERFIGQLSFFDRRRGWRAIIMWPEAEGVFPHDEVSFVSHRDRDGKQVIVLSEPYTYSVQGKTFRSRQILPERLYFSRPRLRHLNKMLVGKRGFRVYVNPHNPKEAYLSPGYARKDWLEILLFPLATFIVPLGAVYIERVSSPNADLLTFFSDLLYLNPLLHIYFAVLYLVVAVAINWTPIYGKRIFPVLGTRDLEEEYFRSASEYYGPGLQLDAKAKVRQKNIHYEYLPADQ</sequence>
<evidence type="ECO:0000259" key="2">
    <source>
        <dbReference type="Pfam" id="PF12158"/>
    </source>
</evidence>
<evidence type="ECO:0000256" key="1">
    <source>
        <dbReference type="SAM" id="Phobius"/>
    </source>
</evidence>
<organism evidence="3 4">
    <name type="scientific">Neolewinella agarilytica</name>
    <dbReference type="NCBI Taxonomy" id="478744"/>
    <lineage>
        <taxon>Bacteria</taxon>
        <taxon>Pseudomonadati</taxon>
        <taxon>Bacteroidota</taxon>
        <taxon>Saprospiria</taxon>
        <taxon>Saprospirales</taxon>
        <taxon>Lewinellaceae</taxon>
        <taxon>Neolewinella</taxon>
    </lineage>
</organism>
<dbReference type="AlphaFoldDB" id="A0A1H9E2T0"/>
<dbReference type="RefSeq" id="WP_090166971.1">
    <property type="nucleotide sequence ID" value="NZ_FOFB01000006.1"/>
</dbReference>
<reference evidence="4" key="1">
    <citation type="submission" date="2016-10" db="EMBL/GenBank/DDBJ databases">
        <authorList>
            <person name="Varghese N."/>
            <person name="Submissions S."/>
        </authorList>
    </citation>
    <scope>NUCLEOTIDE SEQUENCE [LARGE SCALE GENOMIC DNA]</scope>
    <source>
        <strain evidence="4">DSM 24740</strain>
    </source>
</reference>
<keyword evidence="1" id="KW-1133">Transmembrane helix</keyword>
<evidence type="ECO:0000313" key="3">
    <source>
        <dbReference type="EMBL" id="SEQ20020.1"/>
    </source>
</evidence>
<dbReference type="Proteomes" id="UP000199021">
    <property type="component" value="Unassembled WGS sequence"/>
</dbReference>
<evidence type="ECO:0000313" key="4">
    <source>
        <dbReference type="Proteomes" id="UP000199021"/>
    </source>
</evidence>
<dbReference type="EMBL" id="FOFB01000006">
    <property type="protein sequence ID" value="SEQ20020.1"/>
    <property type="molecule type" value="Genomic_DNA"/>
</dbReference>
<keyword evidence="1" id="KW-0472">Membrane</keyword>
<dbReference type="Pfam" id="PF12158">
    <property type="entry name" value="DUF3592"/>
    <property type="match status" value="1"/>
</dbReference>
<gene>
    <name evidence="3" type="ORF">SAMN05444359_106230</name>
</gene>
<proteinExistence type="predicted"/>
<keyword evidence="1" id="KW-0812">Transmembrane</keyword>
<keyword evidence="4" id="KW-1185">Reference proteome</keyword>
<feature type="domain" description="DUF3592" evidence="2">
    <location>
        <begin position="48"/>
        <end position="121"/>
    </location>
</feature>
<feature type="transmembrane region" description="Helical" evidence="1">
    <location>
        <begin position="127"/>
        <end position="147"/>
    </location>
</feature>
<dbReference type="STRING" id="478744.SAMN05444359_106230"/>
<name>A0A1H9E2T0_9BACT</name>
<dbReference type="InParanoid" id="A0A1H9E2T0"/>